<dbReference type="STRING" id="1408157.A0A1J7JM79"/>
<evidence type="ECO:0000256" key="1">
    <source>
        <dbReference type="SAM" id="MobiDB-lite"/>
    </source>
</evidence>
<dbReference type="AlphaFoldDB" id="A0A1J7JM79"/>
<dbReference type="InParanoid" id="A0A1J7JM79"/>
<dbReference type="Gene3D" id="3.10.20.90">
    <property type="entry name" value="Phosphatidylinositol 3-kinase Catalytic Subunit, Chain A, domain 1"/>
    <property type="match status" value="1"/>
</dbReference>
<sequence length="334" mass="36479">MGCCISRPSGPNSPYPGGVGADASARAINDAPQQVTIAPALQQAPNDSLPSPASGQPRRHRHHGDQPLDQHINKPLRRHEWISRSRSWTPAALDRERAEFFDTRVTGRQEIWQALRAALEMMWEADTTARNSRVRQQAESPTESEVGVTTTSGEQDRAEALATAQSILSAAEITLPTGDLANGAYDTFGNYYSFPEHIVADPINISLTQEDESGVAYGDTKGDLTAGEETAEEELGDEDEAARRREEKGKAVIDMRDQVPLKARLSEGDRDVTLSVGRGESVRSVSRRIAEEALLPATKKIRLAYMGKILKEGSSLLSQGWKQGHVVNALVFSR</sequence>
<evidence type="ECO:0000313" key="3">
    <source>
        <dbReference type="EMBL" id="OIW28810.1"/>
    </source>
</evidence>
<proteinExistence type="predicted"/>
<feature type="compositionally biased region" description="Basic and acidic residues" evidence="1">
    <location>
        <begin position="64"/>
        <end position="75"/>
    </location>
</feature>
<dbReference type="InterPro" id="IPR000626">
    <property type="entry name" value="Ubiquitin-like_dom"/>
</dbReference>
<dbReference type="EMBL" id="KV875098">
    <property type="protein sequence ID" value="OIW28810.1"/>
    <property type="molecule type" value="Genomic_DNA"/>
</dbReference>
<dbReference type="PROSITE" id="PS50053">
    <property type="entry name" value="UBIQUITIN_2"/>
    <property type="match status" value="1"/>
</dbReference>
<protein>
    <recommendedName>
        <fullName evidence="2">Ubiquitin-like domain-containing protein</fullName>
    </recommendedName>
</protein>
<feature type="region of interest" description="Disordered" evidence="1">
    <location>
        <begin position="1"/>
        <end position="23"/>
    </location>
</feature>
<accession>A0A1J7JM79</accession>
<feature type="region of interest" description="Disordered" evidence="1">
    <location>
        <begin position="221"/>
        <end position="247"/>
    </location>
</feature>
<feature type="compositionally biased region" description="Polar residues" evidence="1">
    <location>
        <begin position="130"/>
        <end position="153"/>
    </location>
</feature>
<gene>
    <name evidence="3" type="ORF">CONLIGDRAFT_392650</name>
</gene>
<name>A0A1J7JM79_9PEZI</name>
<organism evidence="3 4">
    <name type="scientific">Coniochaeta ligniaria NRRL 30616</name>
    <dbReference type="NCBI Taxonomy" id="1408157"/>
    <lineage>
        <taxon>Eukaryota</taxon>
        <taxon>Fungi</taxon>
        <taxon>Dikarya</taxon>
        <taxon>Ascomycota</taxon>
        <taxon>Pezizomycotina</taxon>
        <taxon>Sordariomycetes</taxon>
        <taxon>Sordariomycetidae</taxon>
        <taxon>Coniochaetales</taxon>
        <taxon>Coniochaetaceae</taxon>
        <taxon>Coniochaeta</taxon>
    </lineage>
</organism>
<keyword evidence="4" id="KW-1185">Reference proteome</keyword>
<feature type="compositionally biased region" description="Acidic residues" evidence="1">
    <location>
        <begin position="229"/>
        <end position="240"/>
    </location>
</feature>
<dbReference type="InterPro" id="IPR032752">
    <property type="entry name" value="DC-UbP/UBTD2_N"/>
</dbReference>
<dbReference type="InterPro" id="IPR038169">
    <property type="entry name" value="DC-UbP/UBTD2_N_sf"/>
</dbReference>
<dbReference type="PANTHER" id="PTHR13609">
    <property type="entry name" value="UBIQUITIN DOMAIN CONTAINING 1 PROTEIN-RELATED"/>
    <property type="match status" value="1"/>
</dbReference>
<feature type="region of interest" description="Disordered" evidence="1">
    <location>
        <begin position="130"/>
        <end position="155"/>
    </location>
</feature>
<dbReference type="Gene3D" id="1.20.225.20">
    <property type="entry name" value="Ub domain-containing protein, DC-UbP/UBTD2, N-terminal domain"/>
    <property type="match status" value="1"/>
</dbReference>
<dbReference type="InterPro" id="IPR029071">
    <property type="entry name" value="Ubiquitin-like_domsf"/>
</dbReference>
<evidence type="ECO:0000259" key="2">
    <source>
        <dbReference type="PROSITE" id="PS50053"/>
    </source>
</evidence>
<dbReference type="OrthoDB" id="1640476at2759"/>
<dbReference type="Pfam" id="PF16455">
    <property type="entry name" value="UBD"/>
    <property type="match status" value="1"/>
</dbReference>
<feature type="domain" description="Ubiquitin-like" evidence="2">
    <location>
        <begin position="259"/>
        <end position="334"/>
    </location>
</feature>
<reference evidence="3 4" key="1">
    <citation type="submission" date="2016-10" db="EMBL/GenBank/DDBJ databases">
        <title>Draft genome sequence of Coniochaeta ligniaria NRRL30616, a lignocellulolytic fungus for bioabatement of inhibitors in plant biomass hydrolysates.</title>
        <authorList>
            <consortium name="DOE Joint Genome Institute"/>
            <person name="Jimenez D.J."/>
            <person name="Hector R.E."/>
            <person name="Riley R."/>
            <person name="Sun H."/>
            <person name="Grigoriev I.V."/>
            <person name="Van Elsas J.D."/>
            <person name="Nichols N.N."/>
        </authorList>
    </citation>
    <scope>NUCLEOTIDE SEQUENCE [LARGE SCALE GENOMIC DNA]</scope>
    <source>
        <strain evidence="3 4">NRRL 30616</strain>
    </source>
</reference>
<evidence type="ECO:0000313" key="4">
    <source>
        <dbReference type="Proteomes" id="UP000182658"/>
    </source>
</evidence>
<feature type="region of interest" description="Disordered" evidence="1">
    <location>
        <begin position="39"/>
        <end position="75"/>
    </location>
</feature>
<dbReference type="InterPro" id="IPR039869">
    <property type="entry name" value="UBTD1/2"/>
</dbReference>
<dbReference type="Proteomes" id="UP000182658">
    <property type="component" value="Unassembled WGS sequence"/>
</dbReference>
<dbReference type="SUPFAM" id="SSF54236">
    <property type="entry name" value="Ubiquitin-like"/>
    <property type="match status" value="1"/>
</dbReference>
<feature type="compositionally biased region" description="Polar residues" evidence="1">
    <location>
        <begin position="43"/>
        <end position="54"/>
    </location>
</feature>